<evidence type="ECO:0000313" key="13">
    <source>
        <dbReference type="Proteomes" id="UP000515291"/>
    </source>
</evidence>
<accession>A0A161R2U4</accession>
<dbReference type="AlphaFoldDB" id="A0A161R2U4"/>
<dbReference type="PANTHER" id="PTHR11795">
    <property type="entry name" value="BRANCHED-CHAIN AMINO ACID TRANSPORT SYSTEM PERMEASE PROTEIN LIVH"/>
    <property type="match status" value="1"/>
</dbReference>
<keyword evidence="7 9" id="KW-0472">Membrane</keyword>
<feature type="transmembrane region" description="Helical" evidence="9">
    <location>
        <begin position="183"/>
        <end position="208"/>
    </location>
</feature>
<dbReference type="KEGG" id="trb:HB776_28875"/>
<protein>
    <submittedName>
        <fullName evidence="10">Branched-chain amino acid ABC transporter permease</fullName>
    </submittedName>
</protein>
<evidence type="ECO:0000256" key="4">
    <source>
        <dbReference type="ARBA" id="ARBA00022692"/>
    </source>
</evidence>
<feature type="transmembrane region" description="Helical" evidence="9">
    <location>
        <begin position="6"/>
        <end position="32"/>
    </location>
</feature>
<dbReference type="Proteomes" id="UP000076574">
    <property type="component" value="Unassembled WGS sequence"/>
</dbReference>
<feature type="transmembrane region" description="Helical" evidence="9">
    <location>
        <begin position="137"/>
        <end position="154"/>
    </location>
</feature>
<evidence type="ECO:0000256" key="5">
    <source>
        <dbReference type="ARBA" id="ARBA00022970"/>
    </source>
</evidence>
<keyword evidence="4 9" id="KW-0812">Transmembrane</keyword>
<evidence type="ECO:0000256" key="2">
    <source>
        <dbReference type="ARBA" id="ARBA00022448"/>
    </source>
</evidence>
<reference evidence="13" key="2">
    <citation type="journal article" date="2020" name="Mol. Plant Microbe">
        <title>Rhizobial microsymbionts of the narrowly endemic Oxytropis species growing in Kamchatka are characterized by significant genetic diversity and possess a set of genes that are associated with T3SS and T6SS secretion systems and can affect the development of symbiosis.</title>
        <authorList>
            <person name="Safronova V."/>
            <person name="Guro P."/>
            <person name="Sazanova A."/>
            <person name="Kuznetsova I."/>
            <person name="Belimov A."/>
            <person name="Yakubov V."/>
            <person name="Chirak E."/>
            <person name="Afonin A."/>
            <person name="Gogolev Y."/>
            <person name="Andronov E."/>
            <person name="Tikhonovich I."/>
        </authorList>
    </citation>
    <scope>NUCLEOTIDE SEQUENCE [LARGE SCALE GENOMIC DNA]</scope>
    <source>
        <strain evidence="13">581</strain>
    </source>
</reference>
<dbReference type="InterPro" id="IPR001851">
    <property type="entry name" value="ABC_transp_permease"/>
</dbReference>
<dbReference type="OrthoDB" id="7264436at2"/>
<dbReference type="EMBL" id="CP050292">
    <property type="protein sequence ID" value="QND74777.1"/>
    <property type="molecule type" value="Genomic_DNA"/>
</dbReference>
<evidence type="ECO:0000256" key="3">
    <source>
        <dbReference type="ARBA" id="ARBA00022475"/>
    </source>
</evidence>
<evidence type="ECO:0000256" key="8">
    <source>
        <dbReference type="ARBA" id="ARBA00037998"/>
    </source>
</evidence>
<proteinExistence type="inferred from homology"/>
<evidence type="ECO:0000256" key="1">
    <source>
        <dbReference type="ARBA" id="ARBA00004651"/>
    </source>
</evidence>
<evidence type="ECO:0000313" key="10">
    <source>
        <dbReference type="EMBL" id="KZD23191.1"/>
    </source>
</evidence>
<dbReference type="EMBL" id="LVYV01000012">
    <property type="protein sequence ID" value="KZD23191.1"/>
    <property type="molecule type" value="Genomic_DNA"/>
</dbReference>
<reference evidence="11" key="3">
    <citation type="journal article" date="2020" name="Mol. Plant Microbe Interact.">
        <title>Complete genome sequences of four natural Pseudomonas isolates that catabolize a wide range of aromatic compounds relevant to lignin valorization.</title>
        <authorList>
            <person name="Hatmaker E.A."/>
            <person name="Presle G."/>
            <person name="Cannon O."/>
            <person name="Guss A.M."/>
            <person name="Elkins J.G."/>
        </authorList>
    </citation>
    <scope>NUCLEOTIDE SEQUENCE</scope>
    <source>
        <strain evidence="11">581</strain>
    </source>
</reference>
<dbReference type="STRING" id="943830.A4A58_07340"/>
<feature type="transmembrane region" description="Helical" evidence="9">
    <location>
        <begin position="89"/>
        <end position="110"/>
    </location>
</feature>
<dbReference type="PANTHER" id="PTHR11795:SF445">
    <property type="entry name" value="AMINO ACID ABC TRANSPORTER PERMEASE PROTEIN"/>
    <property type="match status" value="1"/>
</dbReference>
<dbReference type="Pfam" id="PF02653">
    <property type="entry name" value="BPD_transp_2"/>
    <property type="match status" value="1"/>
</dbReference>
<dbReference type="CDD" id="cd06582">
    <property type="entry name" value="TM_PBP1_LivH_like"/>
    <property type="match status" value="1"/>
</dbReference>
<keyword evidence="12" id="KW-1185">Reference proteome</keyword>
<dbReference type="GO" id="GO:0005886">
    <property type="term" value="C:plasma membrane"/>
    <property type="evidence" value="ECO:0007669"/>
    <property type="project" value="UniProtKB-SubCell"/>
</dbReference>
<evidence type="ECO:0000313" key="12">
    <source>
        <dbReference type="Proteomes" id="UP000076574"/>
    </source>
</evidence>
<comment type="similarity">
    <text evidence="8">Belongs to the binding-protein-dependent transport system permease family. LivHM subfamily.</text>
</comment>
<keyword evidence="3" id="KW-1003">Cell membrane</keyword>
<evidence type="ECO:0000256" key="6">
    <source>
        <dbReference type="ARBA" id="ARBA00022989"/>
    </source>
</evidence>
<gene>
    <name evidence="10" type="ORF">A4A58_07340</name>
    <name evidence="11" type="ORF">HB776_28875</name>
</gene>
<feature type="transmembrane region" description="Helical" evidence="9">
    <location>
        <begin position="220"/>
        <end position="242"/>
    </location>
</feature>
<sequence length="284" mass="29731">MLQILIYGAVSSAIYAMLAVGFTLIFGVARILNLAHGSFYALGAYAAYVLTSLLGVPLFIAAPLAVLIVAGFGVVMERFLVRPLRSSQLAVLMITLAVSLAVEQALFITFGSEYRNVPSFVADKLSIGGVDISGQRLLALVAGVLVLLGLWLFIQRTRLGAAILAVSQDPEAAQYMGIPTNRIFSIVMAISAGTAALAGVLVSPFLTVQPTMGLLPMVKAFAIVIVGGLGSIPGSIIASLILGYSETIVAYLISTSWTELVSLVAVVVTLMIRPSGLLGRRAAF</sequence>
<keyword evidence="6 9" id="KW-1133">Transmembrane helix</keyword>
<name>A0A161R2U4_9BRAD</name>
<evidence type="ECO:0000313" key="11">
    <source>
        <dbReference type="EMBL" id="QND74777.1"/>
    </source>
</evidence>
<dbReference type="GO" id="GO:0006865">
    <property type="term" value="P:amino acid transport"/>
    <property type="evidence" value="ECO:0007669"/>
    <property type="project" value="UniProtKB-KW"/>
</dbReference>
<evidence type="ECO:0000256" key="9">
    <source>
        <dbReference type="SAM" id="Phobius"/>
    </source>
</evidence>
<dbReference type="RefSeq" id="WP_068733337.1">
    <property type="nucleotide sequence ID" value="NZ_CP050292.1"/>
</dbReference>
<feature type="transmembrane region" description="Helical" evidence="9">
    <location>
        <begin position="44"/>
        <end position="69"/>
    </location>
</feature>
<feature type="transmembrane region" description="Helical" evidence="9">
    <location>
        <begin position="248"/>
        <end position="272"/>
    </location>
</feature>
<dbReference type="Proteomes" id="UP000515291">
    <property type="component" value="Chromosome"/>
</dbReference>
<evidence type="ECO:0000256" key="7">
    <source>
        <dbReference type="ARBA" id="ARBA00023136"/>
    </source>
</evidence>
<organism evidence="10 12">
    <name type="scientific">Tardiphaga robiniae</name>
    <dbReference type="NCBI Taxonomy" id="943830"/>
    <lineage>
        <taxon>Bacteria</taxon>
        <taxon>Pseudomonadati</taxon>
        <taxon>Pseudomonadota</taxon>
        <taxon>Alphaproteobacteria</taxon>
        <taxon>Hyphomicrobiales</taxon>
        <taxon>Nitrobacteraceae</taxon>
        <taxon>Tardiphaga</taxon>
    </lineage>
</organism>
<dbReference type="GO" id="GO:0022857">
    <property type="term" value="F:transmembrane transporter activity"/>
    <property type="evidence" value="ECO:0007669"/>
    <property type="project" value="InterPro"/>
</dbReference>
<dbReference type="InterPro" id="IPR052157">
    <property type="entry name" value="BCAA_transport_permease"/>
</dbReference>
<keyword evidence="2" id="KW-0813">Transport</keyword>
<keyword evidence="5" id="KW-0029">Amino-acid transport</keyword>
<reference evidence="10 12" key="1">
    <citation type="submission" date="2016-03" db="EMBL/GenBank/DDBJ databases">
        <title>Microsymbionts genomes from the relict species Vavilovia formosa (Stev.) Fed.</title>
        <authorList>
            <person name="Kopat V."/>
            <person name="Chirak E."/>
            <person name="Kimeklis A."/>
            <person name="Andronov E."/>
        </authorList>
    </citation>
    <scope>NUCLEOTIDE SEQUENCE [LARGE SCALE GENOMIC DNA]</scope>
    <source>
        <strain evidence="10 12">Vaf07</strain>
    </source>
</reference>
<comment type="subcellular location">
    <subcellularLocation>
        <location evidence="1">Cell membrane</location>
        <topology evidence="1">Multi-pass membrane protein</topology>
    </subcellularLocation>
</comment>